<feature type="compositionally biased region" description="Polar residues" evidence="1">
    <location>
        <begin position="213"/>
        <end position="228"/>
    </location>
</feature>
<feature type="compositionally biased region" description="Basic and acidic residues" evidence="1">
    <location>
        <begin position="377"/>
        <end position="388"/>
    </location>
</feature>
<feature type="compositionally biased region" description="Basic residues" evidence="1">
    <location>
        <begin position="641"/>
        <end position="652"/>
    </location>
</feature>
<dbReference type="GeneID" id="119645267"/>
<feature type="compositionally biased region" description="Polar residues" evidence="1">
    <location>
        <begin position="596"/>
        <end position="626"/>
    </location>
</feature>
<keyword evidence="2" id="KW-1185">Reference proteome</keyword>
<dbReference type="Proteomes" id="UP000092443">
    <property type="component" value="Unplaced"/>
</dbReference>
<accession>A0A9C6E4P8</accession>
<sequence length="849" mass="96266">MKKYENYKMITYSAIISLIFILQSSKILATEISASTTTTTTTTTTEESNKADGLDLTNVTFSLPIAEKLIYVHHPASLKSIKHIIEPIRHKYKRPKRPKIKYSFAEPPGNHYNDHSSTYFEDFSHLNLESDDFGLPPSSYDTHVTNVKFYNEYEKPKVKYEGIQKLPSYSYGGSHESNKQVYKSPSNNYEIPEDTSSSHPTKTSPHHYPPSKQPSTDDTYQVNYNTPTERGCHDYDSKHPKKIITYAEPIYISASPSYTEKPSLTYSAHNTESARIPATKYGVPDVYFPPSTYNINSYFDHTAQNPERPKANVQITYSQPNEIKFTSPSHYQTDYSSYDESSKTYQAPPKTYDYSPPYKAPSLSYELPNTYQTFTHGYDHHAPSHNVEHSAGYQEPSGGYELSSADHMPSQDYEHPSGYETSSQNYDHSSSYQAPTQSHDQSSSYEEQSQTDVHSSLESYDHRPPSQNYEQSSGYETSSQSYDHSASHQAPSQNHDHSSAESYDHQPPSQNYEHPHPHQESSHSHQPSHYEPPPQQSTHVAADDYIPPSNELPISRDRKHPPYDYPKSSYEVPIYDAVPFDAVNDQEHEIYPPHAPSNNNKIVTEPNNTSEEPPQTYNGGSNINNDSHSASSMTSLSASSRPRRIRKKKRGNFKSSTTTLTATTRHILDVPELENAFENEKRIILAPTDNYAHPSVRVENLHLGVWNPMKLRTSSMKATSAPSTTTTVSVSIPNTRVRNIFYRGRTTESPLSSSKSKVEIISIDKSHSKAYYDGILSTPKFTNTNVYRKLMNRHRSGSNASTMMQGSLIDAEKLFKRTTKSMLDTTPFKSPYSNDMDIKRTLPKNHKLF</sequence>
<feature type="region of interest" description="Disordered" evidence="1">
    <location>
        <begin position="588"/>
        <end position="658"/>
    </location>
</feature>
<dbReference type="KEGG" id="gfs:119645267"/>
<evidence type="ECO:0000313" key="2">
    <source>
        <dbReference type="Proteomes" id="UP000092443"/>
    </source>
</evidence>
<dbReference type="RefSeq" id="XP_037901309.1">
    <property type="nucleotide sequence ID" value="XM_038045381.1"/>
</dbReference>
<evidence type="ECO:0000313" key="3">
    <source>
        <dbReference type="RefSeq" id="XP_037901309.1"/>
    </source>
</evidence>
<gene>
    <name evidence="3" type="primary">LOC119645267</name>
</gene>
<feature type="region of interest" description="Disordered" evidence="1">
    <location>
        <begin position="171"/>
        <end position="237"/>
    </location>
</feature>
<feature type="compositionally biased region" description="Low complexity" evidence="1">
    <location>
        <begin position="627"/>
        <end position="640"/>
    </location>
</feature>
<protein>
    <submittedName>
        <fullName evidence="3">Extensin-2</fullName>
    </submittedName>
</protein>
<feature type="compositionally biased region" description="Basic and acidic residues" evidence="1">
    <location>
        <begin position="513"/>
        <end position="523"/>
    </location>
</feature>
<feature type="compositionally biased region" description="Polar residues" evidence="1">
    <location>
        <begin position="419"/>
        <end position="458"/>
    </location>
</feature>
<feature type="compositionally biased region" description="Polar residues" evidence="1">
    <location>
        <begin position="179"/>
        <end position="189"/>
    </location>
</feature>
<name>A0A9C6E4P8_9MUSC</name>
<evidence type="ECO:0000256" key="1">
    <source>
        <dbReference type="SAM" id="MobiDB-lite"/>
    </source>
</evidence>
<feature type="region of interest" description="Disordered" evidence="1">
    <location>
        <begin position="324"/>
        <end position="353"/>
    </location>
</feature>
<dbReference type="AlphaFoldDB" id="A0A9C6E4P8"/>
<organism evidence="2 3">
    <name type="scientific">Glossina fuscipes</name>
    <dbReference type="NCBI Taxonomy" id="7396"/>
    <lineage>
        <taxon>Eukaryota</taxon>
        <taxon>Metazoa</taxon>
        <taxon>Ecdysozoa</taxon>
        <taxon>Arthropoda</taxon>
        <taxon>Hexapoda</taxon>
        <taxon>Insecta</taxon>
        <taxon>Pterygota</taxon>
        <taxon>Neoptera</taxon>
        <taxon>Endopterygota</taxon>
        <taxon>Diptera</taxon>
        <taxon>Brachycera</taxon>
        <taxon>Muscomorpha</taxon>
        <taxon>Hippoboscoidea</taxon>
        <taxon>Glossinidae</taxon>
        <taxon>Glossina</taxon>
    </lineage>
</organism>
<feature type="compositionally biased region" description="Polar residues" evidence="1">
    <location>
        <begin position="324"/>
        <end position="345"/>
    </location>
</feature>
<reference evidence="3" key="1">
    <citation type="submission" date="2025-08" db="UniProtKB">
        <authorList>
            <consortium name="RefSeq"/>
        </authorList>
    </citation>
    <scope>IDENTIFICATION</scope>
    <source>
        <tissue evidence="3">Whole body pupa</tissue>
    </source>
</reference>
<feature type="region of interest" description="Disordered" evidence="1">
    <location>
        <begin position="376"/>
        <end position="567"/>
    </location>
</feature>
<feature type="compositionally biased region" description="Polar residues" evidence="1">
    <location>
        <begin position="465"/>
        <end position="493"/>
    </location>
</feature>
<feature type="compositionally biased region" description="Basic and acidic residues" evidence="1">
    <location>
        <begin position="494"/>
        <end position="504"/>
    </location>
</feature>
<proteinExistence type="predicted"/>